<evidence type="ECO:0000256" key="7">
    <source>
        <dbReference type="ARBA" id="ARBA00023065"/>
    </source>
</evidence>
<evidence type="ECO:0000313" key="17">
    <source>
        <dbReference type="Proteomes" id="UP000524404"/>
    </source>
</evidence>
<evidence type="ECO:0000313" key="16">
    <source>
        <dbReference type="EMBL" id="MBB6002102.1"/>
    </source>
</evidence>
<keyword evidence="9 11" id="KW-0472">Membrane</keyword>
<dbReference type="InterPro" id="IPR039426">
    <property type="entry name" value="TonB-dep_rcpt-like"/>
</dbReference>
<keyword evidence="13" id="KW-0732">Signal</keyword>
<evidence type="ECO:0000256" key="13">
    <source>
        <dbReference type="SAM" id="SignalP"/>
    </source>
</evidence>
<dbReference type="InterPro" id="IPR037066">
    <property type="entry name" value="Plug_dom_sf"/>
</dbReference>
<comment type="subcellular location">
    <subcellularLocation>
        <location evidence="1 11">Cell outer membrane</location>
        <topology evidence="1 11">Multi-pass membrane protein</topology>
    </subcellularLocation>
</comment>
<dbReference type="Proteomes" id="UP000524404">
    <property type="component" value="Unassembled WGS sequence"/>
</dbReference>
<dbReference type="InterPro" id="IPR000531">
    <property type="entry name" value="Beta-barrel_TonB"/>
</dbReference>
<evidence type="ECO:0000256" key="11">
    <source>
        <dbReference type="PROSITE-ProRule" id="PRU01360"/>
    </source>
</evidence>
<keyword evidence="6" id="KW-0408">Iron</keyword>
<dbReference type="AlphaFoldDB" id="A0A841EFM5"/>
<evidence type="ECO:0000256" key="6">
    <source>
        <dbReference type="ARBA" id="ARBA00023004"/>
    </source>
</evidence>
<dbReference type="PANTHER" id="PTHR32552">
    <property type="entry name" value="FERRICHROME IRON RECEPTOR-RELATED"/>
    <property type="match status" value="1"/>
</dbReference>
<dbReference type="PROSITE" id="PS52016">
    <property type="entry name" value="TONB_DEPENDENT_REC_3"/>
    <property type="match status" value="1"/>
</dbReference>
<proteinExistence type="inferred from homology"/>
<name>A0A841EFM5_9BACT</name>
<evidence type="ECO:0000259" key="14">
    <source>
        <dbReference type="Pfam" id="PF00593"/>
    </source>
</evidence>
<evidence type="ECO:0000256" key="5">
    <source>
        <dbReference type="ARBA" id="ARBA00022692"/>
    </source>
</evidence>
<organism evidence="16 17">
    <name type="scientific">Arcicella rosea</name>
    <dbReference type="NCBI Taxonomy" id="502909"/>
    <lineage>
        <taxon>Bacteria</taxon>
        <taxon>Pseudomonadati</taxon>
        <taxon>Bacteroidota</taxon>
        <taxon>Cytophagia</taxon>
        <taxon>Cytophagales</taxon>
        <taxon>Flectobacillaceae</taxon>
        <taxon>Arcicella</taxon>
    </lineage>
</organism>
<evidence type="ECO:0000256" key="1">
    <source>
        <dbReference type="ARBA" id="ARBA00004571"/>
    </source>
</evidence>
<dbReference type="Gene3D" id="2.170.130.10">
    <property type="entry name" value="TonB-dependent receptor, plug domain"/>
    <property type="match status" value="1"/>
</dbReference>
<keyword evidence="5 11" id="KW-0812">Transmembrane</keyword>
<feature type="domain" description="TonB-dependent receptor-like beta-barrel" evidence="14">
    <location>
        <begin position="335"/>
        <end position="747"/>
    </location>
</feature>
<evidence type="ECO:0000256" key="3">
    <source>
        <dbReference type="ARBA" id="ARBA00022452"/>
    </source>
</evidence>
<keyword evidence="2 11" id="KW-0813">Transport</keyword>
<accession>A0A841EFM5</accession>
<dbReference type="GO" id="GO:0009279">
    <property type="term" value="C:cell outer membrane"/>
    <property type="evidence" value="ECO:0007669"/>
    <property type="project" value="UniProtKB-SubCell"/>
</dbReference>
<evidence type="ECO:0000256" key="2">
    <source>
        <dbReference type="ARBA" id="ARBA00022448"/>
    </source>
</evidence>
<comment type="similarity">
    <text evidence="11 12">Belongs to the TonB-dependent receptor family.</text>
</comment>
<evidence type="ECO:0000259" key="15">
    <source>
        <dbReference type="Pfam" id="PF07715"/>
    </source>
</evidence>
<keyword evidence="17" id="KW-1185">Reference proteome</keyword>
<dbReference type="InterPro" id="IPR036942">
    <property type="entry name" value="Beta-barrel_TonB_sf"/>
</dbReference>
<reference evidence="16 17" key="1">
    <citation type="submission" date="2020-08" db="EMBL/GenBank/DDBJ databases">
        <title>Functional genomics of gut bacteria from endangered species of beetles.</title>
        <authorList>
            <person name="Carlos-Shanley C."/>
        </authorList>
    </citation>
    <scope>NUCLEOTIDE SEQUENCE [LARGE SCALE GENOMIC DNA]</scope>
    <source>
        <strain evidence="16 17">S00070</strain>
    </source>
</reference>
<dbReference type="Gene3D" id="2.40.170.20">
    <property type="entry name" value="TonB-dependent receptor, beta-barrel domain"/>
    <property type="match status" value="1"/>
</dbReference>
<feature type="signal peptide" evidence="13">
    <location>
        <begin position="1"/>
        <end position="20"/>
    </location>
</feature>
<feature type="domain" description="TonB-dependent receptor plug" evidence="15">
    <location>
        <begin position="117"/>
        <end position="222"/>
    </location>
</feature>
<evidence type="ECO:0000256" key="12">
    <source>
        <dbReference type="RuleBase" id="RU003357"/>
    </source>
</evidence>
<keyword evidence="8 12" id="KW-0798">TonB box</keyword>
<dbReference type="GO" id="GO:0006826">
    <property type="term" value="P:iron ion transport"/>
    <property type="evidence" value="ECO:0007669"/>
    <property type="project" value="UniProtKB-KW"/>
</dbReference>
<keyword evidence="7" id="KW-0406">Ion transport</keyword>
<protein>
    <submittedName>
        <fullName evidence="16">Outer membrane receptor protein involved in Fe transport</fullName>
    </submittedName>
</protein>
<comment type="caution">
    <text evidence="16">The sequence shown here is derived from an EMBL/GenBank/DDBJ whole genome shotgun (WGS) entry which is preliminary data.</text>
</comment>
<evidence type="ECO:0000256" key="4">
    <source>
        <dbReference type="ARBA" id="ARBA00022496"/>
    </source>
</evidence>
<evidence type="ECO:0000256" key="8">
    <source>
        <dbReference type="ARBA" id="ARBA00023077"/>
    </source>
</evidence>
<keyword evidence="4" id="KW-0410">Iron transport</keyword>
<keyword evidence="10 11" id="KW-0998">Cell outer membrane</keyword>
<gene>
    <name evidence="16" type="ORF">HNP25_000751</name>
</gene>
<dbReference type="EMBL" id="JACHKT010000003">
    <property type="protein sequence ID" value="MBB6002102.1"/>
    <property type="molecule type" value="Genomic_DNA"/>
</dbReference>
<dbReference type="SUPFAM" id="SSF56935">
    <property type="entry name" value="Porins"/>
    <property type="match status" value="1"/>
</dbReference>
<dbReference type="InterPro" id="IPR012910">
    <property type="entry name" value="Plug_dom"/>
</dbReference>
<dbReference type="Pfam" id="PF07715">
    <property type="entry name" value="Plug"/>
    <property type="match status" value="1"/>
</dbReference>
<keyword evidence="3 11" id="KW-1134">Transmembrane beta strand</keyword>
<evidence type="ECO:0000256" key="10">
    <source>
        <dbReference type="ARBA" id="ARBA00023237"/>
    </source>
</evidence>
<dbReference type="Pfam" id="PF13715">
    <property type="entry name" value="CarbopepD_reg_2"/>
    <property type="match status" value="1"/>
</dbReference>
<evidence type="ECO:0000256" key="9">
    <source>
        <dbReference type="ARBA" id="ARBA00023136"/>
    </source>
</evidence>
<dbReference type="Gene3D" id="2.60.40.1120">
    <property type="entry name" value="Carboxypeptidase-like, regulatory domain"/>
    <property type="match status" value="1"/>
</dbReference>
<dbReference type="PANTHER" id="PTHR32552:SF81">
    <property type="entry name" value="TONB-DEPENDENT OUTER MEMBRANE RECEPTOR"/>
    <property type="match status" value="1"/>
</dbReference>
<dbReference type="SUPFAM" id="SSF49464">
    <property type="entry name" value="Carboxypeptidase regulatory domain-like"/>
    <property type="match status" value="1"/>
</dbReference>
<keyword evidence="16" id="KW-0675">Receptor</keyword>
<feature type="chain" id="PRO_5032598883" evidence="13">
    <location>
        <begin position="21"/>
        <end position="787"/>
    </location>
</feature>
<sequence>MKNIFQFMFVILLTASTSFAQHIIKGKIFDNSTKEPVVGASVRALGTSTGTTTNINGEFALKTKEKINKISISSIGFQSLEVDYKADQTFSIALEPSVENLQQVVVTANREASLRTQAPVAISKLSSTLINDAKPTSMYEIINKTPGVVMMNYNNEQHGMGIRQPMGTAAYFLYLEDGVPIRPMGVFNHNAIIEMNVFSVSSVEVVKGPASSLYGPEAVGGAINFITQRPTAVPTARVGIQFDNYGYKRIQYGAGATVGKFGLYLGGYVAKQVDSWQSRSDFDKTSFNARAEYKLSDKTRLVSTLAYNDYYSQTGGSVDSIAFYKREYSSTSDFTYRKVLATRAKISLEHTWNANAETTITPYYRNNSVGQNPSYQIRWTTGATTAKGEINDNSFTSYGVLAQHSQKFNFLKARLLVGGTYDYSTNPYRSYTIDLSAKLRADGKSVEKYTLVKENPDVFVAKYDAKIFNTGLFSQFDFEPIQKLRLSLGLRYDRMAFDYLNYLDNNAEGTKEYSQVTPKIGATYDLGNGKGIYANYSQGFSPPGLTAVFRKTPTGSANPFYYNLTPAYFDNKEVGGWASFLDNKIYIDVAYYEMNGKNELLSIRQPDNSTDYQSAGKTLHKGIEYGITYKPSSEWFIRFGGTNAVHRFIEFTLSTRASDAIKDVNGKDMPSAPSFIANSEITYKPKWAKGLRAAIEWQRLSSYYQNQINTVMYNDKTAFGLSGVSVLNFRAGYQFKGIEVFTNIMNLTDELYANQASRGNNASDRTTFTPAAPRTVVIGLQYNFTGK</sequence>
<dbReference type="Pfam" id="PF00593">
    <property type="entry name" value="TonB_dep_Rec_b-barrel"/>
    <property type="match status" value="1"/>
</dbReference>
<dbReference type="RefSeq" id="WP_184130469.1">
    <property type="nucleotide sequence ID" value="NZ_JACHKT010000003.1"/>
</dbReference>
<dbReference type="InterPro" id="IPR008969">
    <property type="entry name" value="CarboxyPept-like_regulatory"/>
</dbReference>